<protein>
    <submittedName>
        <fullName evidence="1">Uncharacterized protein</fullName>
    </submittedName>
</protein>
<sequence length="147" mass="16696">MQGNGMTKKHTPYYREYSDAHRTFHDVASETAGLKIKDHLNGYVPEDLVEKHEAERKMIAEIKILSPEDGSALIEKIVSTAEDNGAVVEQNLENDTPQPDKPARRYVMARFFDASYIMARRSLYLGDQHARIYFEAVRGGEDHQGAQ</sequence>
<organism evidence="1 2">
    <name type="scientific">Chromohalobacter canadensis</name>
    <dbReference type="NCBI Taxonomy" id="141389"/>
    <lineage>
        <taxon>Bacteria</taxon>
        <taxon>Pseudomonadati</taxon>
        <taxon>Pseudomonadota</taxon>
        <taxon>Gammaproteobacteria</taxon>
        <taxon>Oceanospirillales</taxon>
        <taxon>Halomonadaceae</taxon>
        <taxon>Chromohalobacter</taxon>
    </lineage>
</organism>
<gene>
    <name evidence="1" type="ORF">SAMN05421509_10175</name>
</gene>
<dbReference type="Proteomes" id="UP000219023">
    <property type="component" value="Unassembled WGS sequence"/>
</dbReference>
<dbReference type="AlphaFoldDB" id="A0A285VD75"/>
<accession>A0A285VD75</accession>
<evidence type="ECO:0000313" key="1">
    <source>
        <dbReference type="EMBL" id="SOC51016.1"/>
    </source>
</evidence>
<reference evidence="1 2" key="1">
    <citation type="submission" date="2017-08" db="EMBL/GenBank/DDBJ databases">
        <authorList>
            <person name="de Groot N.N."/>
        </authorList>
    </citation>
    <scope>NUCLEOTIDE SEQUENCE [LARGE SCALE GENOMIC DNA]</scope>
    <source>
        <strain evidence="1 2">USBA 855</strain>
    </source>
</reference>
<dbReference type="EMBL" id="OBQJ01000001">
    <property type="protein sequence ID" value="SOC51016.1"/>
    <property type="molecule type" value="Genomic_DNA"/>
</dbReference>
<proteinExistence type="predicted"/>
<evidence type="ECO:0000313" key="2">
    <source>
        <dbReference type="Proteomes" id="UP000219023"/>
    </source>
</evidence>
<name>A0A285VD75_9GAMM</name>